<evidence type="ECO:0000256" key="4">
    <source>
        <dbReference type="ARBA" id="ARBA00018070"/>
    </source>
</evidence>
<dbReference type="GO" id="GO:0000045">
    <property type="term" value="P:autophagosome assembly"/>
    <property type="evidence" value="ECO:0007669"/>
    <property type="project" value="TreeGrafter"/>
</dbReference>
<dbReference type="GeneID" id="30147762"/>
<dbReference type="GO" id="GO:0032266">
    <property type="term" value="F:phosphatidylinositol-3-phosphate binding"/>
    <property type="evidence" value="ECO:0007669"/>
    <property type="project" value="TreeGrafter"/>
</dbReference>
<evidence type="ECO:0000256" key="5">
    <source>
        <dbReference type="ARBA" id="ARBA00022448"/>
    </source>
</evidence>
<feature type="region of interest" description="Disordered" evidence="13">
    <location>
        <begin position="209"/>
        <end position="237"/>
    </location>
</feature>
<evidence type="ECO:0000313" key="14">
    <source>
        <dbReference type="EMBL" id="ODQ77722.1"/>
    </source>
</evidence>
<sequence>MAPWIPQNIQKRLLRYVLQQLSLFSEIDLPNVDVSLGTQSQISLRDLQLDPDKVSIPGMSMRGGLVKELELRLTVTDGISIDASGVEIILAPTVNSTAKETGFSLAQSRNDLASSVMVGFADEGTSEESSEEEAKDSGAALSGVMARAAEMALARILVKISDVRLRIISDQATVDVVAAKVAFLVEEGVRNVLVEGVECIMVKPEVHPGTYQNAESEGNTSDSGSDSDFDEDAMSGSMTAEDGRKSLFQSAYFSHEEASSLYMSANSNVLGPKKDGPEKPAVRLLHVNTATISFKGLSDIEDLDVCIDSIKVAATPFPEAVAEILGSLTRLKKLNAVLQRKAMGVRGSKSQEEEADTEEDPVSPFRGLSVEQVAMSFTSALLANGQFFDPAALCLNLSGLEVTQKNSDLLFGGAAKIAILNGCGTVMQFCSESTEPKKDMLFEILKNPTTKQQEITVLLPKRVELRLDSDSLTPFLELNHKLGPVLDVYTRFSAAAGTSTAPGAKPKVIFQSSLVDIQLALNPAHILHLKVLPVSYNSVDGIASIKKLYVSDTAQANDEILTLTAIQYHVFPEARRIKSLEKSRQNGHLTTTCKLSIDGINFLHDFEKLKVIREAWSVFVQTLPKFPSPSPKPASPLKSSRIGGSVYFQTVRKALSLYIEIKQISVNFSQVAENFGNLNAVTHEVSAHLYNTGEWNVFVMGGVVSRSHGKTRETVLEKAIQEDRSSPIIAVKSPDPSIITVTLSNLLLEYYANWIQLLGADSQGSSTVENGVSEVDGNDAKANPPQIRVVLVDCITGLNPGRLKAKGLLVIQKGTVDVAMGAEIKVKTSIKSASLLLIDNAANVLSPHECKSKRLFNVSGENPALTWSHTSWYCLRGFVSVGEVASLQVDVVVNDAKSLRSTAKRVLALVEVKIHSNTWKLELCPDSSQTLTLIITDLKQPVVFRDEEKYLRQAPEGTDVFQDVDESAFCYNASKISLPSSSSNSLNMVNSFYNSQMEGNSRDNSLVSDGTETQSSRDRLSLHLDFDEDHFSNEPEAQERVTSQDESSSAICPMKLYFDATSVSIGLYDGFDWKETRQTVGNAIKRIETKALEENRKRGGSKTPTSERSRRSSHDKGYVNLNSEYVGDDYNVIGETIYDSIHVSFPIGKDPAELITGINKTVMEEEATPQGEISIGKYARKLRLRRSKFQKIQLIATGVHAEVNVLASDDPSVRETLDIRRDMDDDDSQIMTSIDVRVDNFEIIDNVPTSTWNKFLSYMRDAGDREEGISMLHVAIDMVKPIRELATVELVLTVKVLPVRLYVDQDTLDFLTRFGEFKDSRFLLESPDDEILYIRKTVVDAVKLKLDYKPKKIDYMSLRSGRTSEFVNFFILDESSMTLRRVVLFGVAGIPKLVELLKAIWTPDVCANQLPGVLAGLAPVKSIVKIGAGFKDLVAVPIKEYRKDKRLVRSLQKGAMSFAKTTGSELLKFGVKVAAGTQAILENAEEAMGGDGAASRLNSPHRAIDDLDDSEEPSSPDKRNNEMNSSQLIGRSSLSNSFMDPFAQRSMYRSRLQTYNEEGEDIDEDAFMATSHKSKASNADFLDIQHRYNVGETEYDEEEEDNESQKVISLYAQQPVDVKEGFQDAYRSLGHNLDVARKAIVNAGAEAADVGSAQGTAAALARAAPVALLRPMIGATEAFSRALMGATNQLDPEERLRLQEKYKLLLTGRLF</sequence>
<evidence type="ECO:0000256" key="7">
    <source>
        <dbReference type="ARBA" id="ARBA00023006"/>
    </source>
</evidence>
<dbReference type="Pfam" id="PF13329">
    <property type="entry name" value="ATG2_CAD"/>
    <property type="match status" value="1"/>
</dbReference>
<dbReference type="PANTHER" id="PTHR13190:SF1">
    <property type="entry name" value="AUTOPHAGY-RELATED 2, ISOFORM A"/>
    <property type="match status" value="1"/>
</dbReference>
<dbReference type="GO" id="GO:0034727">
    <property type="term" value="P:piecemeal microautophagy of the nucleus"/>
    <property type="evidence" value="ECO:0007669"/>
    <property type="project" value="TreeGrafter"/>
</dbReference>
<dbReference type="GO" id="GO:0000422">
    <property type="term" value="P:autophagy of mitochondrion"/>
    <property type="evidence" value="ECO:0007669"/>
    <property type="project" value="TreeGrafter"/>
</dbReference>
<dbReference type="OrthoDB" id="18982at2759"/>
<dbReference type="GO" id="GO:0061908">
    <property type="term" value="C:phagophore"/>
    <property type="evidence" value="ECO:0007669"/>
    <property type="project" value="TreeGrafter"/>
</dbReference>
<evidence type="ECO:0000256" key="8">
    <source>
        <dbReference type="ARBA" id="ARBA00023055"/>
    </source>
</evidence>
<proteinExistence type="inferred from homology"/>
<feature type="compositionally biased region" description="Polar residues" evidence="13">
    <location>
        <begin position="1522"/>
        <end position="1533"/>
    </location>
</feature>
<dbReference type="GO" id="GO:0034045">
    <property type="term" value="C:phagophore assembly site membrane"/>
    <property type="evidence" value="ECO:0007669"/>
    <property type="project" value="UniProtKB-SubCell"/>
</dbReference>
<evidence type="ECO:0000256" key="9">
    <source>
        <dbReference type="ARBA" id="ARBA00023136"/>
    </source>
</evidence>
<dbReference type="GO" id="GO:0006869">
    <property type="term" value="P:lipid transport"/>
    <property type="evidence" value="ECO:0007669"/>
    <property type="project" value="UniProtKB-KW"/>
</dbReference>
<keyword evidence="8" id="KW-0445">Lipid transport</keyword>
<comment type="catalytic activity">
    <reaction evidence="10">
        <text>a 1,2-diacyl-sn-glycero-3-phospho-L-serine(in) = a 1,2-diacyl-sn-glycero-3-phospho-L-serine(out)</text>
        <dbReference type="Rhea" id="RHEA:38663"/>
        <dbReference type="ChEBI" id="CHEBI:57262"/>
    </reaction>
</comment>
<feature type="compositionally biased region" description="Low complexity" evidence="13">
    <location>
        <begin position="215"/>
        <end position="224"/>
    </location>
</feature>
<dbReference type="InterPro" id="IPR026849">
    <property type="entry name" value="ATG2"/>
</dbReference>
<protein>
    <recommendedName>
        <fullName evidence="4">Autophagy-related protein 2</fullName>
    </recommendedName>
</protein>
<evidence type="ECO:0000256" key="12">
    <source>
        <dbReference type="ARBA" id="ARBA00024631"/>
    </source>
</evidence>
<evidence type="ECO:0000256" key="13">
    <source>
        <dbReference type="SAM" id="MobiDB-lite"/>
    </source>
</evidence>
<evidence type="ECO:0000256" key="3">
    <source>
        <dbReference type="ARBA" id="ARBA00009714"/>
    </source>
</evidence>
<evidence type="ECO:0000256" key="10">
    <source>
        <dbReference type="ARBA" id="ARBA00024479"/>
    </source>
</evidence>
<keyword evidence="9" id="KW-0472">Membrane</keyword>
<dbReference type="Proteomes" id="UP000094336">
    <property type="component" value="Unassembled WGS sequence"/>
</dbReference>
<evidence type="ECO:0000256" key="6">
    <source>
        <dbReference type="ARBA" id="ARBA00022824"/>
    </source>
</evidence>
<evidence type="ECO:0000313" key="15">
    <source>
        <dbReference type="Proteomes" id="UP000094336"/>
    </source>
</evidence>
<organism evidence="14 15">
    <name type="scientific">Babjeviella inositovora NRRL Y-12698</name>
    <dbReference type="NCBI Taxonomy" id="984486"/>
    <lineage>
        <taxon>Eukaryota</taxon>
        <taxon>Fungi</taxon>
        <taxon>Dikarya</taxon>
        <taxon>Ascomycota</taxon>
        <taxon>Saccharomycotina</taxon>
        <taxon>Pichiomycetes</taxon>
        <taxon>Serinales incertae sedis</taxon>
        <taxon>Babjeviella</taxon>
    </lineage>
</organism>
<evidence type="ECO:0000256" key="2">
    <source>
        <dbReference type="ARBA" id="ARBA00004623"/>
    </source>
</evidence>
<evidence type="ECO:0000256" key="1">
    <source>
        <dbReference type="ARBA" id="ARBA00004406"/>
    </source>
</evidence>
<dbReference type="STRING" id="984486.A0A1E3QKV6"/>
<accession>A0A1E3QKV6</accession>
<dbReference type="PANTHER" id="PTHR13190">
    <property type="entry name" value="AUTOPHAGY-RELATED 2, ISOFORM A"/>
    <property type="match status" value="1"/>
</dbReference>
<keyword evidence="6" id="KW-0256">Endoplasmic reticulum</keyword>
<dbReference type="RefSeq" id="XP_018983050.1">
    <property type="nucleotide sequence ID" value="XM_019129909.1"/>
</dbReference>
<reference evidence="15" key="1">
    <citation type="submission" date="2016-05" db="EMBL/GenBank/DDBJ databases">
        <title>Comparative genomics of biotechnologically important yeasts.</title>
        <authorList>
            <consortium name="DOE Joint Genome Institute"/>
            <person name="Riley R."/>
            <person name="Haridas S."/>
            <person name="Wolfe K.H."/>
            <person name="Lopes M.R."/>
            <person name="Hittinger C.T."/>
            <person name="Goker M."/>
            <person name="Salamov A."/>
            <person name="Wisecaver J."/>
            <person name="Long T.M."/>
            <person name="Aerts A.L."/>
            <person name="Barry K."/>
            <person name="Choi C."/>
            <person name="Clum A."/>
            <person name="Coughlan A.Y."/>
            <person name="Deshpande S."/>
            <person name="Douglass A.P."/>
            <person name="Hanson S.J."/>
            <person name="Klenk H.-P."/>
            <person name="Labutti K."/>
            <person name="Lapidus A."/>
            <person name="Lindquist E."/>
            <person name="Lipzen A."/>
            <person name="Meier-Kolthoff J.P."/>
            <person name="Ohm R.A."/>
            <person name="Otillar R.P."/>
            <person name="Pangilinan J."/>
            <person name="Peng Y."/>
            <person name="Rokas A."/>
            <person name="Rosa C.A."/>
            <person name="Scheuner C."/>
            <person name="Sibirny A.A."/>
            <person name="Slot J.C."/>
            <person name="Stielow J.B."/>
            <person name="Sun H."/>
            <person name="Kurtzman C.P."/>
            <person name="Blackwell M."/>
            <person name="Grigoriev I.V."/>
            <person name="Jeffries T.W."/>
        </authorList>
    </citation>
    <scope>NUCLEOTIDE SEQUENCE [LARGE SCALE GENOMIC DNA]</scope>
    <source>
        <strain evidence="15">NRRL Y-12698</strain>
    </source>
</reference>
<keyword evidence="7" id="KW-0072">Autophagy</keyword>
<name>A0A1E3QKV6_9ASCO</name>
<dbReference type="GO" id="GO:0005789">
    <property type="term" value="C:endoplasmic reticulum membrane"/>
    <property type="evidence" value="ECO:0007669"/>
    <property type="project" value="UniProtKB-SubCell"/>
</dbReference>
<feature type="compositionally biased region" description="Basic and acidic residues" evidence="13">
    <location>
        <begin position="1105"/>
        <end position="1116"/>
    </location>
</feature>
<comment type="catalytic activity">
    <reaction evidence="12">
        <text>a 1,2-diacyl-sn-glycero-3-phosphocholine(in) = a 1,2-diacyl-sn-glycero-3-phosphocholine(out)</text>
        <dbReference type="Rhea" id="RHEA:38571"/>
        <dbReference type="ChEBI" id="CHEBI:57643"/>
    </reaction>
</comment>
<comment type="subcellular location">
    <subcellularLocation>
        <location evidence="1">Endoplasmic reticulum membrane</location>
        <topology evidence="1">Peripheral membrane protein</topology>
    </subcellularLocation>
    <subcellularLocation>
        <location evidence="2">Preautophagosomal structure membrane</location>
        <topology evidence="2">Peripheral membrane protein</topology>
    </subcellularLocation>
</comment>
<dbReference type="GO" id="GO:0043495">
    <property type="term" value="F:protein-membrane adaptor activity"/>
    <property type="evidence" value="ECO:0007669"/>
    <property type="project" value="TreeGrafter"/>
</dbReference>
<keyword evidence="15" id="KW-1185">Reference proteome</keyword>
<dbReference type="EMBL" id="KV454439">
    <property type="protein sequence ID" value="ODQ77722.1"/>
    <property type="molecule type" value="Genomic_DNA"/>
</dbReference>
<evidence type="ECO:0000256" key="11">
    <source>
        <dbReference type="ARBA" id="ARBA00024615"/>
    </source>
</evidence>
<comment type="similarity">
    <text evidence="3">Belongs to the ATG2 family.</text>
</comment>
<feature type="region of interest" description="Disordered" evidence="13">
    <location>
        <begin position="1487"/>
        <end position="1533"/>
    </location>
</feature>
<feature type="region of interest" description="Disordered" evidence="13">
    <location>
        <begin position="1091"/>
        <end position="1116"/>
    </location>
</feature>
<gene>
    <name evidence="14" type="ORF">BABINDRAFT_163427</name>
</gene>
<dbReference type="GO" id="GO:0061723">
    <property type="term" value="P:glycophagy"/>
    <property type="evidence" value="ECO:0007669"/>
    <property type="project" value="TreeGrafter"/>
</dbReference>
<dbReference type="GO" id="GO:0061709">
    <property type="term" value="P:reticulophagy"/>
    <property type="evidence" value="ECO:0007669"/>
    <property type="project" value="TreeGrafter"/>
</dbReference>
<comment type="catalytic activity">
    <reaction evidence="11">
        <text>a 1,2-diacyl-sn-glycero-3-phosphoethanolamine(in) = a 1,2-diacyl-sn-glycero-3-phosphoethanolamine(out)</text>
        <dbReference type="Rhea" id="RHEA:38895"/>
        <dbReference type="ChEBI" id="CHEBI:64612"/>
    </reaction>
</comment>
<keyword evidence="5" id="KW-0813">Transport</keyword>